<dbReference type="SMART" id="SM00129">
    <property type="entry name" value="KISc"/>
    <property type="match status" value="1"/>
</dbReference>
<dbReference type="InterPro" id="IPR036961">
    <property type="entry name" value="Kinesin_motor_dom_sf"/>
</dbReference>
<proteinExistence type="inferred from homology"/>
<dbReference type="PRINTS" id="PR00380">
    <property type="entry name" value="KINESINHEAVY"/>
</dbReference>
<feature type="binding site" evidence="3">
    <location>
        <begin position="107"/>
        <end position="114"/>
    </location>
    <ligand>
        <name>ATP</name>
        <dbReference type="ChEBI" id="CHEBI:30616"/>
    </ligand>
</feature>
<dbReference type="GO" id="GO:0005875">
    <property type="term" value="C:microtubule associated complex"/>
    <property type="evidence" value="ECO:0007669"/>
    <property type="project" value="TreeGrafter"/>
</dbReference>
<evidence type="ECO:0000256" key="2">
    <source>
        <dbReference type="ARBA" id="ARBA00022840"/>
    </source>
</evidence>
<dbReference type="GO" id="GO:0051231">
    <property type="term" value="P:spindle elongation"/>
    <property type="evidence" value="ECO:0007669"/>
    <property type="project" value="TreeGrafter"/>
</dbReference>
<feature type="coiled-coil region" evidence="5">
    <location>
        <begin position="433"/>
        <end position="467"/>
    </location>
</feature>
<accession>A0A1R2C5D8</accession>
<dbReference type="PANTHER" id="PTHR47969">
    <property type="entry name" value="CHROMOSOME-ASSOCIATED KINESIN KIF4A-RELATED"/>
    <property type="match status" value="1"/>
</dbReference>
<evidence type="ECO:0000256" key="3">
    <source>
        <dbReference type="PROSITE-ProRule" id="PRU00283"/>
    </source>
</evidence>
<keyword evidence="8" id="KW-1185">Reference proteome</keyword>
<evidence type="ECO:0000256" key="1">
    <source>
        <dbReference type="ARBA" id="ARBA00022741"/>
    </source>
</evidence>
<evidence type="ECO:0000256" key="5">
    <source>
        <dbReference type="SAM" id="Coils"/>
    </source>
</evidence>
<dbReference type="Gene3D" id="3.40.850.10">
    <property type="entry name" value="Kinesin motor domain"/>
    <property type="match status" value="1"/>
</dbReference>
<dbReference type="InterPro" id="IPR019821">
    <property type="entry name" value="Kinesin_motor_CS"/>
</dbReference>
<dbReference type="InterPro" id="IPR001752">
    <property type="entry name" value="Kinesin_motor_dom"/>
</dbReference>
<comment type="similarity">
    <text evidence="3 4">Belongs to the TRAFAC class myosin-kinesin ATPase superfamily. Kinesin family.</text>
</comment>
<reference evidence="7 8" key="1">
    <citation type="submission" date="2016-11" db="EMBL/GenBank/DDBJ databases">
        <title>The macronuclear genome of Stentor coeruleus: a giant cell with tiny introns.</title>
        <authorList>
            <person name="Slabodnick M."/>
            <person name="Ruby J.G."/>
            <person name="Reiff S.B."/>
            <person name="Swart E.C."/>
            <person name="Gosai S."/>
            <person name="Prabakaran S."/>
            <person name="Witkowska E."/>
            <person name="Larue G.E."/>
            <person name="Fisher S."/>
            <person name="Freeman R.M."/>
            <person name="Gunawardena J."/>
            <person name="Chu W."/>
            <person name="Stover N.A."/>
            <person name="Gregory B.D."/>
            <person name="Nowacki M."/>
            <person name="Derisi J."/>
            <person name="Roy S.W."/>
            <person name="Marshall W.F."/>
            <person name="Sood P."/>
        </authorList>
    </citation>
    <scope>NUCLEOTIDE SEQUENCE [LARGE SCALE GENOMIC DNA]</scope>
    <source>
        <strain evidence="7">WM001</strain>
    </source>
</reference>
<dbReference type="PROSITE" id="PS00411">
    <property type="entry name" value="KINESIN_MOTOR_1"/>
    <property type="match status" value="1"/>
</dbReference>
<keyword evidence="3 4" id="KW-0505">Motor protein</keyword>
<dbReference type="Proteomes" id="UP000187209">
    <property type="component" value="Unassembled WGS sequence"/>
</dbReference>
<keyword evidence="1 3" id="KW-0547">Nucleotide-binding</keyword>
<feature type="domain" description="Kinesin motor" evidence="6">
    <location>
        <begin position="25"/>
        <end position="359"/>
    </location>
</feature>
<dbReference type="GO" id="GO:0007018">
    <property type="term" value="P:microtubule-based movement"/>
    <property type="evidence" value="ECO:0007669"/>
    <property type="project" value="InterPro"/>
</dbReference>
<evidence type="ECO:0000256" key="4">
    <source>
        <dbReference type="RuleBase" id="RU000394"/>
    </source>
</evidence>
<dbReference type="PANTHER" id="PTHR47969:SF33">
    <property type="entry name" value="KINESIN-LIKE PROTEIN"/>
    <property type="match status" value="1"/>
</dbReference>
<name>A0A1R2C5D8_9CILI</name>
<feature type="coiled-coil region" evidence="5">
    <location>
        <begin position="367"/>
        <end position="394"/>
    </location>
</feature>
<comment type="caution">
    <text evidence="7">The sequence shown here is derived from an EMBL/GenBank/DDBJ whole genome shotgun (WGS) entry which is preliminary data.</text>
</comment>
<dbReference type="GO" id="GO:0008017">
    <property type="term" value="F:microtubule binding"/>
    <property type="evidence" value="ECO:0007669"/>
    <property type="project" value="InterPro"/>
</dbReference>
<dbReference type="GO" id="GO:0003777">
    <property type="term" value="F:microtubule motor activity"/>
    <property type="evidence" value="ECO:0007669"/>
    <property type="project" value="InterPro"/>
</dbReference>
<dbReference type="EMBL" id="MPUH01000275">
    <property type="protein sequence ID" value="OMJ84242.1"/>
    <property type="molecule type" value="Genomic_DNA"/>
</dbReference>
<keyword evidence="4" id="KW-0493">Microtubule</keyword>
<dbReference type="InterPro" id="IPR027640">
    <property type="entry name" value="Kinesin-like_fam"/>
</dbReference>
<feature type="coiled-coil region" evidence="5">
    <location>
        <begin position="505"/>
        <end position="581"/>
    </location>
</feature>
<dbReference type="GO" id="GO:0005874">
    <property type="term" value="C:microtubule"/>
    <property type="evidence" value="ECO:0007669"/>
    <property type="project" value="UniProtKB-KW"/>
</dbReference>
<evidence type="ECO:0000313" key="7">
    <source>
        <dbReference type="EMBL" id="OMJ84242.1"/>
    </source>
</evidence>
<dbReference type="SUPFAM" id="SSF52540">
    <property type="entry name" value="P-loop containing nucleoside triphosphate hydrolases"/>
    <property type="match status" value="1"/>
</dbReference>
<dbReference type="GO" id="GO:0007052">
    <property type="term" value="P:mitotic spindle organization"/>
    <property type="evidence" value="ECO:0007669"/>
    <property type="project" value="TreeGrafter"/>
</dbReference>
<dbReference type="GO" id="GO:0005524">
    <property type="term" value="F:ATP binding"/>
    <property type="evidence" value="ECO:0007669"/>
    <property type="project" value="UniProtKB-UniRule"/>
</dbReference>
<dbReference type="OrthoDB" id="3176171at2759"/>
<organism evidence="7 8">
    <name type="scientific">Stentor coeruleus</name>
    <dbReference type="NCBI Taxonomy" id="5963"/>
    <lineage>
        <taxon>Eukaryota</taxon>
        <taxon>Sar</taxon>
        <taxon>Alveolata</taxon>
        <taxon>Ciliophora</taxon>
        <taxon>Postciliodesmatophora</taxon>
        <taxon>Heterotrichea</taxon>
        <taxon>Heterotrichida</taxon>
        <taxon>Stentoridae</taxon>
        <taxon>Stentor</taxon>
    </lineage>
</organism>
<protein>
    <recommendedName>
        <fullName evidence="4">Kinesin-like protein</fullName>
    </recommendedName>
</protein>
<sequence>MIQRKNTPRSHISGTTGTDIEIGESVRVCVRSRPLNEKEISSGDTSCVSVVNPQTLQLNLKSGSKNFRFHQVMGENYTQGQMFSDSGVHILLDSVLDGYSGCVFAYGQTGSGKTYTMAGVEENLGKQDYVSNETDGIIPRSISYMWQNMTRRKEQYYVKAAFMEIYNEQLRDLLNPSSGVLHLRWNIKSGFYVENMLIVDCTNIDDLIMVLHEGIRNRKTSSHELNKDSSRSHSLLLIHTISEEKNEDGHSFKKYGKISFVDLAGSERLKESKSQGVMIKETGNINKSLFMLGKVISALGDKKKVKPHIPYRDSKLTKLLMDSLGGTSKALMIANISPASAYVEETMSTLNYATRAMNIKNKPVIQVDNKEQIIFNLKREIQLLKLENEYLKDQLSRINGSLPPMMVDVSRSRSLSAKSQNGKLPPIANPPHIQSTDNILEEYNFEIKRYKEENLQLKSSKEIYDKQTHMVLEENQGLIQKLNNLEHVFSGISNTSDKTVSQYTVTNLLNENSSMKRQISKIEQDRAYSRGREGAKSAQNVSEVGDAMQLRQMNTQLQKRIEFLQKREKDLLEHLMKFQKEKGVA</sequence>
<keyword evidence="2 3" id="KW-0067">ATP-binding</keyword>
<dbReference type="InterPro" id="IPR027417">
    <property type="entry name" value="P-loop_NTPase"/>
</dbReference>
<dbReference type="CDD" id="cd00106">
    <property type="entry name" value="KISc"/>
    <property type="match status" value="1"/>
</dbReference>
<dbReference type="Pfam" id="PF00225">
    <property type="entry name" value="Kinesin"/>
    <property type="match status" value="1"/>
</dbReference>
<dbReference type="PROSITE" id="PS50067">
    <property type="entry name" value="KINESIN_MOTOR_2"/>
    <property type="match status" value="1"/>
</dbReference>
<dbReference type="AlphaFoldDB" id="A0A1R2C5D8"/>
<evidence type="ECO:0000313" key="8">
    <source>
        <dbReference type="Proteomes" id="UP000187209"/>
    </source>
</evidence>
<keyword evidence="5" id="KW-0175">Coiled coil</keyword>
<evidence type="ECO:0000259" key="6">
    <source>
        <dbReference type="PROSITE" id="PS50067"/>
    </source>
</evidence>
<dbReference type="FunFam" id="3.40.850.10:FF:000080">
    <property type="entry name" value="Kinesin-like protein"/>
    <property type="match status" value="1"/>
</dbReference>
<gene>
    <name evidence="7" type="ORF">SteCoe_14661</name>
</gene>